<dbReference type="InterPro" id="IPR013083">
    <property type="entry name" value="Znf_RING/FYVE/PHD"/>
</dbReference>
<name>A0AAF3EVG6_9BILA</name>
<dbReference type="Pfam" id="PF02148">
    <property type="entry name" value="zf-UBP"/>
    <property type="match status" value="1"/>
</dbReference>
<dbReference type="Gene3D" id="3.30.40.10">
    <property type="entry name" value="Zinc/RING finger domain, C3HC4 (zinc finger)"/>
    <property type="match status" value="1"/>
</dbReference>
<keyword evidence="1" id="KW-0862">Zinc</keyword>
<feature type="domain" description="UBP-type" evidence="2">
    <location>
        <begin position="74"/>
        <end position="190"/>
    </location>
</feature>
<evidence type="ECO:0000256" key="1">
    <source>
        <dbReference type="PROSITE-ProRule" id="PRU00502"/>
    </source>
</evidence>
<dbReference type="GO" id="GO:0008270">
    <property type="term" value="F:zinc ion binding"/>
    <property type="evidence" value="ECO:0007669"/>
    <property type="project" value="UniProtKB-KW"/>
</dbReference>
<dbReference type="AlphaFoldDB" id="A0AAF3EVG6"/>
<dbReference type="FunFam" id="3.30.40.10:FF:000396">
    <property type="entry name" value="Ubiquitin carboxyl-terminal hydrolase"/>
    <property type="match status" value="1"/>
</dbReference>
<evidence type="ECO:0000313" key="3">
    <source>
        <dbReference type="Proteomes" id="UP000887575"/>
    </source>
</evidence>
<dbReference type="InterPro" id="IPR001607">
    <property type="entry name" value="Znf_UBP"/>
</dbReference>
<organism evidence="3 4">
    <name type="scientific">Mesorhabditis belari</name>
    <dbReference type="NCBI Taxonomy" id="2138241"/>
    <lineage>
        <taxon>Eukaryota</taxon>
        <taxon>Metazoa</taxon>
        <taxon>Ecdysozoa</taxon>
        <taxon>Nematoda</taxon>
        <taxon>Chromadorea</taxon>
        <taxon>Rhabditida</taxon>
        <taxon>Rhabditina</taxon>
        <taxon>Rhabditomorpha</taxon>
        <taxon>Rhabditoidea</taxon>
        <taxon>Rhabditidae</taxon>
        <taxon>Mesorhabditinae</taxon>
        <taxon>Mesorhabditis</taxon>
    </lineage>
</organism>
<evidence type="ECO:0000313" key="4">
    <source>
        <dbReference type="WBParaSite" id="MBELARI_LOCUS18186"/>
    </source>
</evidence>
<dbReference type="SMART" id="SM00290">
    <property type="entry name" value="ZnF_UBP"/>
    <property type="match status" value="1"/>
</dbReference>
<dbReference type="WBParaSite" id="MBELARI_LOCUS18186">
    <property type="protein sequence ID" value="MBELARI_LOCUS18186"/>
    <property type="gene ID" value="MBELARI_LOCUS18186"/>
</dbReference>
<evidence type="ECO:0000259" key="2">
    <source>
        <dbReference type="PROSITE" id="PS50271"/>
    </source>
</evidence>
<protein>
    <submittedName>
        <fullName evidence="4">UBP-type domain-containing protein</fullName>
    </submittedName>
</protein>
<keyword evidence="1" id="KW-0863">Zinc-finger</keyword>
<keyword evidence="1" id="KW-0479">Metal-binding</keyword>
<dbReference type="PROSITE" id="PS50271">
    <property type="entry name" value="ZF_UBP"/>
    <property type="match status" value="1"/>
</dbReference>
<dbReference type="Proteomes" id="UP000887575">
    <property type="component" value="Unassembled WGS sequence"/>
</dbReference>
<reference evidence="4" key="1">
    <citation type="submission" date="2024-02" db="UniProtKB">
        <authorList>
            <consortium name="WormBaseParasite"/>
        </authorList>
    </citation>
    <scope>IDENTIFICATION</scope>
</reference>
<dbReference type="SUPFAM" id="SSF57850">
    <property type="entry name" value="RING/U-box"/>
    <property type="match status" value="1"/>
</dbReference>
<proteinExistence type="predicted"/>
<accession>A0AAF3EVG6</accession>
<sequence>MPRHSATFILVKDAAGFEIVDDYYLVIYPNTNVRVPIGKNLSPELQAICAKVIEMPSAERLEMLQNATNAWDGEMKQETKHANMKPIENGKIVPYSGWACEEAGCGLTENLWLNLIDGAIRCGRSQFISEGQKSKGNNHMKQYYDATGFPLVVKLGTIENETADVYSYDEDDAVIDPNLRSHLAHFGLDVDRLHKTEKSTLELELDMNQKCVTTKAAKA</sequence>
<keyword evidence="3" id="KW-1185">Reference proteome</keyword>